<dbReference type="PANTHER" id="PTHR14336:SF8">
    <property type="entry name" value="PROTEIN OPY1"/>
    <property type="match status" value="1"/>
</dbReference>
<feature type="domain" description="PH" evidence="3">
    <location>
        <begin position="667"/>
        <end position="769"/>
    </location>
</feature>
<dbReference type="InterPro" id="IPR011993">
    <property type="entry name" value="PH-like_dom_sf"/>
</dbReference>
<reference evidence="4" key="1">
    <citation type="submission" date="2023-03" db="EMBL/GenBank/DDBJ databases">
        <authorList>
            <person name="Steffen K."/>
            <person name="Cardenas P."/>
        </authorList>
    </citation>
    <scope>NUCLEOTIDE SEQUENCE</scope>
</reference>
<gene>
    <name evidence="4" type="ORF">GBAR_LOCUS6040</name>
</gene>
<feature type="compositionally biased region" description="Low complexity" evidence="2">
    <location>
        <begin position="1"/>
        <end position="18"/>
    </location>
</feature>
<feature type="region of interest" description="Disordered" evidence="2">
    <location>
        <begin position="637"/>
        <end position="656"/>
    </location>
</feature>
<comment type="caution">
    <text evidence="4">The sequence shown here is derived from an EMBL/GenBank/DDBJ whole genome shotgun (WGS) entry which is preliminary data.</text>
</comment>
<organism evidence="4 5">
    <name type="scientific">Geodia barretti</name>
    <name type="common">Barrett's horny sponge</name>
    <dbReference type="NCBI Taxonomy" id="519541"/>
    <lineage>
        <taxon>Eukaryota</taxon>
        <taxon>Metazoa</taxon>
        <taxon>Porifera</taxon>
        <taxon>Demospongiae</taxon>
        <taxon>Heteroscleromorpha</taxon>
        <taxon>Tetractinellida</taxon>
        <taxon>Astrophorina</taxon>
        <taxon>Geodiidae</taxon>
        <taxon>Geodia</taxon>
    </lineage>
</organism>
<dbReference type="Gene3D" id="2.30.29.30">
    <property type="entry name" value="Pleckstrin-homology domain (PH domain)/Phosphotyrosine-binding domain (PTB)"/>
    <property type="match status" value="1"/>
</dbReference>
<feature type="compositionally biased region" description="Polar residues" evidence="2">
    <location>
        <begin position="257"/>
        <end position="273"/>
    </location>
</feature>
<evidence type="ECO:0000313" key="5">
    <source>
        <dbReference type="Proteomes" id="UP001174909"/>
    </source>
</evidence>
<evidence type="ECO:0000256" key="1">
    <source>
        <dbReference type="SAM" id="Coils"/>
    </source>
</evidence>
<dbReference type="EMBL" id="CASHTH010000906">
    <property type="protein sequence ID" value="CAI8008873.1"/>
    <property type="molecule type" value="Genomic_DNA"/>
</dbReference>
<proteinExistence type="predicted"/>
<dbReference type="FunFam" id="2.30.29.30:FF:000286">
    <property type="entry name" value="PH-protein kinase domain containing protein"/>
    <property type="match status" value="1"/>
</dbReference>
<dbReference type="Proteomes" id="UP001174909">
    <property type="component" value="Unassembled WGS sequence"/>
</dbReference>
<feature type="region of interest" description="Disordered" evidence="2">
    <location>
        <begin position="190"/>
        <end position="303"/>
    </location>
</feature>
<dbReference type="InterPro" id="IPR001849">
    <property type="entry name" value="PH_domain"/>
</dbReference>
<accession>A0AA35W5H9</accession>
<evidence type="ECO:0000259" key="3">
    <source>
        <dbReference type="PROSITE" id="PS50003"/>
    </source>
</evidence>
<feature type="compositionally biased region" description="Basic and acidic residues" evidence="2">
    <location>
        <begin position="190"/>
        <end position="230"/>
    </location>
</feature>
<name>A0AA35W5H9_GEOBA</name>
<feature type="region of interest" description="Disordered" evidence="2">
    <location>
        <begin position="1"/>
        <end position="20"/>
    </location>
</feature>
<dbReference type="Pfam" id="PF00169">
    <property type="entry name" value="PH"/>
    <property type="match status" value="1"/>
</dbReference>
<dbReference type="SMART" id="SM00233">
    <property type="entry name" value="PH"/>
    <property type="match status" value="1"/>
</dbReference>
<evidence type="ECO:0000313" key="4">
    <source>
        <dbReference type="EMBL" id="CAI8008873.1"/>
    </source>
</evidence>
<dbReference type="SUPFAM" id="SSF50729">
    <property type="entry name" value="PH domain-like"/>
    <property type="match status" value="1"/>
</dbReference>
<sequence>MSNGHPPSSHSLTTSTRLTKSDREYMNINFLNGEIDTSSLPLAPGSGIEYRHEYVNLPLVTSDSGTGMEPGKEPERKIGNGAVVRGKLERYSATFCEGNDSPPPLPIKQKRSDSYVPASHATIPTRNGVPPRRVVECEQCSNLKEQLMLWELGMSGLTRQYSQILAQLNHARDAAMILECKMKENWGTGKKEEVGRKSGGEREGRDKEKKEEVGRKSGGEREGREKEKEIGSSLRVESAEVKAARRKTMLDPVDENSIAQSQTMSPTKTTTLADQMYPQRTGEATEGGGGGGSSKGVAPGSFPTDYDEKLTELSTRLCRAIDLCQQLAVASFKTNSSNLLRKKRDLLGRKTSTPLSLTPDIPRKQTTSSWWRPLVKVEEGREGSKTNTKRGVLTRMETEPAMKISNSRICEEEEDEEKMDERVSFKVPLYPEKGQPSRSSMAGDLFAGRETQPVRSHMMSLIAAEEKGAGQVGEAGAEPQVVVVGSSGSEEGDELMMSQSSAFSDTDVKQVMTKIALLEDERLKLLETIDQMQNDNQRSEAVAPGDGGRSRENKDLQLTLAMQDLTIATDEIRMVARLRSQLDNMERERQETLEKLNSLEDESAAVKVSLIQLLQEKSATNKTLALENWRLRQAVKQGDSLPRTNSRSGAKDEPPLNYLKDEDLTNYVHKQGFLVKQGRRVKNWKRRLFVLDSTGLSYYKTEQPVQRVSLCDIQQIQVSAQPVFFLPTGANTVLPHMFEVHTPERTFLLSAPSEDEMQSWVGMLQTLKQFARIRARRFVDDT</sequence>
<dbReference type="PROSITE" id="PS50003">
    <property type="entry name" value="PH_DOMAIN"/>
    <property type="match status" value="1"/>
</dbReference>
<protein>
    <submittedName>
        <fullName evidence="4">Pleckstrin homology domain-containing family A member 1</fullName>
    </submittedName>
</protein>
<dbReference type="InterPro" id="IPR051707">
    <property type="entry name" value="PI-Interact_SigTrans_Reg"/>
</dbReference>
<feature type="coiled-coil region" evidence="1">
    <location>
        <begin position="568"/>
        <end position="602"/>
    </location>
</feature>
<keyword evidence="1" id="KW-0175">Coiled coil</keyword>
<dbReference type="AlphaFoldDB" id="A0AA35W5H9"/>
<feature type="compositionally biased region" description="Gly residues" evidence="2">
    <location>
        <begin position="285"/>
        <end position="294"/>
    </location>
</feature>
<evidence type="ECO:0000256" key="2">
    <source>
        <dbReference type="SAM" id="MobiDB-lite"/>
    </source>
</evidence>
<keyword evidence="5" id="KW-1185">Reference proteome</keyword>
<dbReference type="PANTHER" id="PTHR14336">
    <property type="entry name" value="TANDEM PH DOMAIN CONTAINING PROTEIN"/>
    <property type="match status" value="1"/>
</dbReference>